<evidence type="ECO:0000256" key="4">
    <source>
        <dbReference type="ARBA" id="ARBA00022741"/>
    </source>
</evidence>
<dbReference type="InterPro" id="IPR000719">
    <property type="entry name" value="Prot_kinase_dom"/>
</dbReference>
<evidence type="ECO:0000256" key="8">
    <source>
        <dbReference type="ARBA" id="ARBA00048679"/>
    </source>
</evidence>
<evidence type="ECO:0000256" key="9">
    <source>
        <dbReference type="SAM" id="MobiDB-lite"/>
    </source>
</evidence>
<dbReference type="InterPro" id="IPR008271">
    <property type="entry name" value="Ser/Thr_kinase_AS"/>
</dbReference>
<dbReference type="PROSITE" id="PS50011">
    <property type="entry name" value="PROTEIN_KINASE_DOM"/>
    <property type="match status" value="1"/>
</dbReference>
<keyword evidence="11" id="KW-1185">Reference proteome</keyword>
<feature type="region of interest" description="Disordered" evidence="9">
    <location>
        <begin position="797"/>
        <end position="832"/>
    </location>
</feature>
<dbReference type="GO" id="GO:0004674">
    <property type="term" value="F:protein serine/threonine kinase activity"/>
    <property type="evidence" value="ECO:0007669"/>
    <property type="project" value="UniProtKB-KW"/>
</dbReference>
<comment type="catalytic activity">
    <reaction evidence="7">
        <text>L-threonyl-[protein] + ATP = O-phospho-L-threonyl-[protein] + ADP + H(+)</text>
        <dbReference type="Rhea" id="RHEA:46608"/>
        <dbReference type="Rhea" id="RHEA-COMP:11060"/>
        <dbReference type="Rhea" id="RHEA-COMP:11605"/>
        <dbReference type="ChEBI" id="CHEBI:15378"/>
        <dbReference type="ChEBI" id="CHEBI:30013"/>
        <dbReference type="ChEBI" id="CHEBI:30616"/>
        <dbReference type="ChEBI" id="CHEBI:61977"/>
        <dbReference type="ChEBI" id="CHEBI:456216"/>
        <dbReference type="EC" id="2.7.11.1"/>
    </reaction>
</comment>
<dbReference type="Gene3D" id="1.10.510.10">
    <property type="entry name" value="Transferase(Phosphotransferase) domain 1"/>
    <property type="match status" value="1"/>
</dbReference>
<dbReference type="Proteomes" id="UP000515125">
    <property type="component" value="Unplaced"/>
</dbReference>
<dbReference type="InterPro" id="IPR011009">
    <property type="entry name" value="Kinase-like_dom_sf"/>
</dbReference>
<evidence type="ECO:0000313" key="11">
    <source>
        <dbReference type="Proteomes" id="UP000515125"/>
    </source>
</evidence>
<dbReference type="InterPro" id="IPR050660">
    <property type="entry name" value="NEK_Ser/Thr_kinase"/>
</dbReference>
<keyword evidence="4" id="KW-0547">Nucleotide-binding</keyword>
<sequence length="901" mass="96617">MAGAFVHERPQGLVAGNGLGRGVAVVPSPCKYFPTSGSGMRGVSPVGVSSGGLPGPRFSSMEENLQRQGKGVSPVYSRLQIYCPEKDGGLHRGAKRGPFAGAVLQPNSRRPRGQSPTELPSKYELAAVAALCKTPAVPSPSRSRGPPQPCPFPAACSFVPGNQHPCGKPLATAGMPQKICSSPVPFVRRPERGVKWGGQEPMLRKSRSPYGAQWTPLAIEQAPKETPVLPEGAPWMQQKRFAAQSFVESGPLGGKFLLGGSPRGLCSDSCMCAGCPCSPEGLHQAPQAFKGAEGCTMYGKPCIRNQDAAPWTSGWSSAANGRPFATVRPVQQQSLTAYTPPCNVGEGGLNGTEPSPQVEAVSSLSPLPKGLRLEAPAAAAWGLEQPGALPATRGKEESGPVIKGDTPADVVTVYGTDRFWELLECLMELQQGPSSLLSSSVTFDSTLLAGGGLLYSLIEEGSFGRVFVGSHNESKVAIKVPVEAMLKSDAVGVLERILNEWKILLMCRHPNIVQLVGGIVHGPFDVWLVTRLADGSDLHSRKYSRDPSIQRRITPAQGLFMCRQLAAGVAYLHTPIPGVKPVVVHRDIKPENVLVADDWRIQLCDFGDAEASEDGQVSRISGATWFYAPAELLRSCPVECMGVEEGPGGGSRALPSFNEKWDIWSMGCVFHEMFGFFNPMHVHISSRDSPGVIYKKLKKKALANALVPAIADEIQGIARHIILSCLHPDPAARPSAAEVLQMWSARDEDILKDMHINPNNNSSNNSASNSLGNGYCSAADQMRFPAVSVPQQHLSSNTAQPYTMSGSRCKANGSSTEWGPRHGGGHAAREQNTRVYMGDRRTPAKLSAPKFRFSNSSPAPELRPKNRVELKVHGSWKINGFRGSQAMCVWAHHFAAMSKHN</sequence>
<dbReference type="PROSITE" id="PS00108">
    <property type="entry name" value="PROTEIN_KINASE_ST"/>
    <property type="match status" value="1"/>
</dbReference>
<dbReference type="Pfam" id="PF00069">
    <property type="entry name" value="Pkinase"/>
    <property type="match status" value="1"/>
</dbReference>
<protein>
    <recommendedName>
        <fullName evidence="1">non-specific serine/threonine protein kinase</fullName>
        <ecNumber evidence="1">2.7.11.1</ecNumber>
    </recommendedName>
</protein>
<organism evidence="11 12">
    <name type="scientific">Cyclospora cayetanensis</name>
    <dbReference type="NCBI Taxonomy" id="88456"/>
    <lineage>
        <taxon>Eukaryota</taxon>
        <taxon>Sar</taxon>
        <taxon>Alveolata</taxon>
        <taxon>Apicomplexa</taxon>
        <taxon>Conoidasida</taxon>
        <taxon>Coccidia</taxon>
        <taxon>Eucoccidiorida</taxon>
        <taxon>Eimeriorina</taxon>
        <taxon>Eimeriidae</taxon>
        <taxon>Cyclospora</taxon>
    </lineage>
</organism>
<dbReference type="PANTHER" id="PTHR43671">
    <property type="entry name" value="SERINE/THREONINE-PROTEIN KINASE NEK"/>
    <property type="match status" value="1"/>
</dbReference>
<name>A0A6P5WCX5_9EIME</name>
<gene>
    <name evidence="12" type="primary">LOC34620969</name>
</gene>
<keyword evidence="2" id="KW-0723">Serine/threonine-protein kinase</keyword>
<dbReference type="GO" id="GO:0005524">
    <property type="term" value="F:ATP binding"/>
    <property type="evidence" value="ECO:0007669"/>
    <property type="project" value="UniProtKB-KW"/>
</dbReference>
<feature type="region of interest" description="Disordered" evidence="9">
    <location>
        <begin position="99"/>
        <end position="118"/>
    </location>
</feature>
<proteinExistence type="predicted"/>
<dbReference type="AlphaFoldDB" id="A0A6P5WCX5"/>
<dbReference type="SMART" id="SM00220">
    <property type="entry name" value="S_TKc"/>
    <property type="match status" value="1"/>
</dbReference>
<feature type="compositionally biased region" description="Polar residues" evidence="9">
    <location>
        <begin position="797"/>
        <end position="817"/>
    </location>
</feature>
<keyword evidence="3" id="KW-0808">Transferase</keyword>
<evidence type="ECO:0000256" key="5">
    <source>
        <dbReference type="ARBA" id="ARBA00022777"/>
    </source>
</evidence>
<evidence type="ECO:0000256" key="2">
    <source>
        <dbReference type="ARBA" id="ARBA00022527"/>
    </source>
</evidence>
<dbReference type="EC" id="2.7.11.1" evidence="1"/>
<dbReference type="GeneID" id="34620969"/>
<evidence type="ECO:0000313" key="12">
    <source>
        <dbReference type="RefSeq" id="XP_022586457.2"/>
    </source>
</evidence>
<evidence type="ECO:0000256" key="1">
    <source>
        <dbReference type="ARBA" id="ARBA00012513"/>
    </source>
</evidence>
<accession>A0A6P5WCX5</accession>
<dbReference type="CDD" id="cd00180">
    <property type="entry name" value="PKc"/>
    <property type="match status" value="1"/>
</dbReference>
<dbReference type="RefSeq" id="XP_022586457.2">
    <property type="nucleotide sequence ID" value="XM_022734197.2"/>
</dbReference>
<evidence type="ECO:0000256" key="6">
    <source>
        <dbReference type="ARBA" id="ARBA00022840"/>
    </source>
</evidence>
<dbReference type="OrthoDB" id="10252354at2759"/>
<keyword evidence="6" id="KW-0067">ATP-binding</keyword>
<feature type="domain" description="Protein kinase" evidence="10">
    <location>
        <begin position="452"/>
        <end position="751"/>
    </location>
</feature>
<comment type="catalytic activity">
    <reaction evidence="8">
        <text>L-seryl-[protein] + ATP = O-phospho-L-seryl-[protein] + ADP + H(+)</text>
        <dbReference type="Rhea" id="RHEA:17989"/>
        <dbReference type="Rhea" id="RHEA-COMP:9863"/>
        <dbReference type="Rhea" id="RHEA-COMP:11604"/>
        <dbReference type="ChEBI" id="CHEBI:15378"/>
        <dbReference type="ChEBI" id="CHEBI:29999"/>
        <dbReference type="ChEBI" id="CHEBI:30616"/>
        <dbReference type="ChEBI" id="CHEBI:83421"/>
        <dbReference type="ChEBI" id="CHEBI:456216"/>
        <dbReference type="EC" id="2.7.11.1"/>
    </reaction>
</comment>
<evidence type="ECO:0000256" key="3">
    <source>
        <dbReference type="ARBA" id="ARBA00022679"/>
    </source>
</evidence>
<dbReference type="SUPFAM" id="SSF56112">
    <property type="entry name" value="Protein kinase-like (PK-like)"/>
    <property type="match status" value="1"/>
</dbReference>
<reference evidence="12" key="1">
    <citation type="submission" date="2025-08" db="UniProtKB">
        <authorList>
            <consortium name="RefSeq"/>
        </authorList>
    </citation>
    <scope>IDENTIFICATION</scope>
</reference>
<dbReference type="PANTHER" id="PTHR43671:SF98">
    <property type="entry name" value="SERINE_THREONINE-PROTEIN KINASE NEK11"/>
    <property type="match status" value="1"/>
</dbReference>
<dbReference type="Gene3D" id="3.30.200.20">
    <property type="entry name" value="Phosphorylase Kinase, domain 1"/>
    <property type="match status" value="1"/>
</dbReference>
<evidence type="ECO:0000259" key="10">
    <source>
        <dbReference type="PROSITE" id="PS50011"/>
    </source>
</evidence>
<evidence type="ECO:0000256" key="7">
    <source>
        <dbReference type="ARBA" id="ARBA00047899"/>
    </source>
</evidence>
<keyword evidence="5" id="KW-0418">Kinase</keyword>